<dbReference type="PANTHER" id="PTHR12121">
    <property type="entry name" value="CARBON CATABOLITE REPRESSOR PROTEIN 4"/>
    <property type="match status" value="1"/>
</dbReference>
<evidence type="ECO:0000313" key="3">
    <source>
        <dbReference type="Proteomes" id="UP000232323"/>
    </source>
</evidence>
<dbReference type="Gene3D" id="3.60.10.10">
    <property type="entry name" value="Endonuclease/exonuclease/phosphatase"/>
    <property type="match status" value="1"/>
</dbReference>
<gene>
    <name evidence="2" type="ORF">CEUSTIGMA_g11404.t1</name>
</gene>
<dbReference type="Pfam" id="PF03372">
    <property type="entry name" value="Exo_endo_phos"/>
    <property type="match status" value="1"/>
</dbReference>
<evidence type="ECO:0000259" key="1">
    <source>
        <dbReference type="Pfam" id="PF03372"/>
    </source>
</evidence>
<dbReference type="GO" id="GO:0000175">
    <property type="term" value="F:3'-5'-RNA exonuclease activity"/>
    <property type="evidence" value="ECO:0007669"/>
    <property type="project" value="TreeGrafter"/>
</dbReference>
<keyword evidence="3" id="KW-1185">Reference proteome</keyword>
<comment type="caution">
    <text evidence="2">The sequence shown here is derived from an EMBL/GenBank/DDBJ whole genome shotgun (WGS) entry which is preliminary data.</text>
</comment>
<protein>
    <recommendedName>
        <fullName evidence="1">Endonuclease/exonuclease/phosphatase domain-containing protein</fullName>
    </recommendedName>
</protein>
<dbReference type="InterPro" id="IPR036691">
    <property type="entry name" value="Endo/exonu/phosph_ase_sf"/>
</dbReference>
<dbReference type="Proteomes" id="UP000232323">
    <property type="component" value="Unassembled WGS sequence"/>
</dbReference>
<dbReference type="STRING" id="1157962.A0A250XM23"/>
<evidence type="ECO:0000313" key="2">
    <source>
        <dbReference type="EMBL" id="GAX83979.1"/>
    </source>
</evidence>
<name>A0A250XM23_9CHLO</name>
<accession>A0A250XM23</accession>
<organism evidence="2 3">
    <name type="scientific">Chlamydomonas eustigma</name>
    <dbReference type="NCBI Taxonomy" id="1157962"/>
    <lineage>
        <taxon>Eukaryota</taxon>
        <taxon>Viridiplantae</taxon>
        <taxon>Chlorophyta</taxon>
        <taxon>core chlorophytes</taxon>
        <taxon>Chlorophyceae</taxon>
        <taxon>CS clade</taxon>
        <taxon>Chlamydomonadales</taxon>
        <taxon>Chlamydomonadaceae</taxon>
        <taxon>Chlamydomonas</taxon>
    </lineage>
</organism>
<dbReference type="SUPFAM" id="SSF56219">
    <property type="entry name" value="DNase I-like"/>
    <property type="match status" value="1"/>
</dbReference>
<proteinExistence type="predicted"/>
<dbReference type="AlphaFoldDB" id="A0A250XM23"/>
<dbReference type="OrthoDB" id="2866996at2759"/>
<dbReference type="InterPro" id="IPR050410">
    <property type="entry name" value="CCR4/nocturin_mRNA_transcr"/>
</dbReference>
<dbReference type="PANTHER" id="PTHR12121:SF37">
    <property type="entry name" value="2',5'-PHOSPHODIESTERASE 12"/>
    <property type="match status" value="1"/>
</dbReference>
<dbReference type="EMBL" id="BEGY01000112">
    <property type="protein sequence ID" value="GAX83979.1"/>
    <property type="molecule type" value="Genomic_DNA"/>
</dbReference>
<dbReference type="GO" id="GO:0005739">
    <property type="term" value="C:mitochondrion"/>
    <property type="evidence" value="ECO:0007669"/>
    <property type="project" value="TreeGrafter"/>
</dbReference>
<sequence>MLGFVRVLKPALLCVVSGAWIFLSLRNKLWAHKKRNQLKAIKVISRGQNLRPVDADEISIGSFNVLADQWACPKRMSYVLPQYLTWEHRKPLIVEEIESADADIWCLQEVDIGRWDELLEGLEGYTGVLQQKKGMEGAGAVCALLYKAARLQLLWTESRSRTMLAAFKFVDTYGLDQVLYCINCHLEGSPYRPNDRVSQIRSSLHRLQQFQQQVPGVTVEDQLLVVCGDFNSGKSESVWRLLYRGRLEGGATEPHLPNVEVTKSTISHPYVLLDAYNSAGVELPFTRKVPQLGSTLDHIFTSSEFSVSSVYWPLTLRGTDSDQLQRLHLPNQFHPSDHLPIGCVIRLRQPSLAAQSMYQQQDAVLNHEN</sequence>
<reference evidence="2 3" key="1">
    <citation type="submission" date="2017-08" db="EMBL/GenBank/DDBJ databases">
        <title>Acidophilic green algal genome provides insights into adaptation to an acidic environment.</title>
        <authorList>
            <person name="Hirooka S."/>
            <person name="Hirose Y."/>
            <person name="Kanesaki Y."/>
            <person name="Higuchi S."/>
            <person name="Fujiwara T."/>
            <person name="Onuma R."/>
            <person name="Era A."/>
            <person name="Ohbayashi R."/>
            <person name="Uzuka A."/>
            <person name="Nozaki H."/>
            <person name="Yoshikawa H."/>
            <person name="Miyagishima S.Y."/>
        </authorList>
    </citation>
    <scope>NUCLEOTIDE SEQUENCE [LARGE SCALE GENOMIC DNA]</scope>
    <source>
        <strain evidence="2 3">NIES-2499</strain>
    </source>
</reference>
<dbReference type="GO" id="GO:0000288">
    <property type="term" value="P:nuclear-transcribed mRNA catabolic process, deadenylation-dependent decay"/>
    <property type="evidence" value="ECO:0007669"/>
    <property type="project" value="TreeGrafter"/>
</dbReference>
<dbReference type="InterPro" id="IPR005135">
    <property type="entry name" value="Endo/exonuclease/phosphatase"/>
</dbReference>
<feature type="domain" description="Endonuclease/exonuclease/phosphatase" evidence="1">
    <location>
        <begin position="62"/>
        <end position="338"/>
    </location>
</feature>